<organism evidence="1 2">
    <name type="scientific">Porphyra umbilicalis</name>
    <name type="common">Purple laver</name>
    <name type="synonym">Red alga</name>
    <dbReference type="NCBI Taxonomy" id="2786"/>
    <lineage>
        <taxon>Eukaryota</taxon>
        <taxon>Rhodophyta</taxon>
        <taxon>Bangiophyceae</taxon>
        <taxon>Bangiales</taxon>
        <taxon>Bangiaceae</taxon>
        <taxon>Porphyra</taxon>
    </lineage>
</organism>
<dbReference type="AlphaFoldDB" id="A0A1X6PH86"/>
<evidence type="ECO:0000313" key="1">
    <source>
        <dbReference type="EMBL" id="OSX80241.1"/>
    </source>
</evidence>
<reference evidence="1 2" key="1">
    <citation type="submission" date="2017-03" db="EMBL/GenBank/DDBJ databases">
        <title>WGS assembly of Porphyra umbilicalis.</title>
        <authorList>
            <person name="Brawley S.H."/>
            <person name="Blouin N.A."/>
            <person name="Ficko-Blean E."/>
            <person name="Wheeler G.L."/>
            <person name="Lohr M."/>
            <person name="Goodson H.V."/>
            <person name="Jenkins J.W."/>
            <person name="Blaby-Haas C.E."/>
            <person name="Helliwell K.E."/>
            <person name="Chan C."/>
            <person name="Marriage T."/>
            <person name="Bhattacharya D."/>
            <person name="Klein A.S."/>
            <person name="Badis Y."/>
            <person name="Brodie J."/>
            <person name="Cao Y."/>
            <person name="Collen J."/>
            <person name="Dittami S.M."/>
            <person name="Gachon C.M."/>
            <person name="Green B.R."/>
            <person name="Karpowicz S."/>
            <person name="Kim J.W."/>
            <person name="Kudahl U."/>
            <person name="Lin S."/>
            <person name="Michel G."/>
            <person name="Mittag M."/>
            <person name="Olson B.J."/>
            <person name="Pangilinan J."/>
            <person name="Peng Y."/>
            <person name="Qiu H."/>
            <person name="Shu S."/>
            <person name="Singer J.T."/>
            <person name="Smith A.G."/>
            <person name="Sprecher B.N."/>
            <person name="Wagner V."/>
            <person name="Wang W."/>
            <person name="Wang Z.-Y."/>
            <person name="Yan J."/>
            <person name="Yarish C."/>
            <person name="Zoeuner-Riek S."/>
            <person name="Zhuang Y."/>
            <person name="Zou Y."/>
            <person name="Lindquist E.A."/>
            <person name="Grimwood J."/>
            <person name="Barry K."/>
            <person name="Rokhsar D.S."/>
            <person name="Schmutz J."/>
            <person name="Stiller J.W."/>
            <person name="Grossman A.R."/>
            <person name="Prochnik S.E."/>
        </authorList>
    </citation>
    <scope>NUCLEOTIDE SEQUENCE [LARGE SCALE GENOMIC DNA]</scope>
    <source>
        <strain evidence="1">4086291</strain>
    </source>
</reference>
<dbReference type="EMBL" id="KV918778">
    <property type="protein sequence ID" value="OSX80241.1"/>
    <property type="molecule type" value="Genomic_DNA"/>
</dbReference>
<name>A0A1X6PH86_PORUM</name>
<accession>A0A1X6PH86</accession>
<sequence length="144" mass="15567">MVRAGGAARDVRAVRPDSVNDELVFPALKSFSLFQCRSVPVRRLTWTNTSVPSLSKLCLIGVVFLAELSLRDLPVLTGIDAWGCTNLATGSIASCQALRLVNLRGKKAPLSRVSLQLQAGVNVRGGRSAWSLCWTVKMLHVLHG</sequence>
<dbReference type="Proteomes" id="UP000218209">
    <property type="component" value="Unassembled WGS sequence"/>
</dbReference>
<keyword evidence="2" id="KW-1185">Reference proteome</keyword>
<evidence type="ECO:0000313" key="2">
    <source>
        <dbReference type="Proteomes" id="UP000218209"/>
    </source>
</evidence>
<gene>
    <name evidence="1" type="ORF">BU14_0056s0024</name>
</gene>
<proteinExistence type="predicted"/>
<protein>
    <submittedName>
        <fullName evidence="1">Uncharacterized protein</fullName>
    </submittedName>
</protein>